<evidence type="ECO:0000313" key="1">
    <source>
        <dbReference type="Proteomes" id="UP000694864"/>
    </source>
</evidence>
<keyword evidence="1" id="KW-1185">Reference proteome</keyword>
<reference evidence="2" key="2">
    <citation type="submission" date="2025-08" db="UniProtKB">
        <authorList>
            <consortium name="RefSeq"/>
        </authorList>
    </citation>
    <scope>IDENTIFICATION</scope>
    <source>
        <tissue evidence="2">Leaf</tissue>
    </source>
</reference>
<dbReference type="RefSeq" id="XP_019086297.1">
    <property type="nucleotide sequence ID" value="XM_019230752.1"/>
</dbReference>
<dbReference type="GeneID" id="109126866"/>
<protein>
    <submittedName>
        <fullName evidence="2">Uncharacterized protein LOC109126866</fullName>
    </submittedName>
</protein>
<gene>
    <name evidence="2" type="primary">LOC109126866</name>
</gene>
<reference evidence="1" key="1">
    <citation type="journal article" date="2014" name="Nat. Commun.">
        <title>The emerging biofuel crop Camelina sativa retains a highly undifferentiated hexaploid genome structure.</title>
        <authorList>
            <person name="Kagale S."/>
            <person name="Koh C."/>
            <person name="Nixon J."/>
            <person name="Bollina V."/>
            <person name="Clarke W.E."/>
            <person name="Tuteja R."/>
            <person name="Spillane C."/>
            <person name="Robinson S.J."/>
            <person name="Links M.G."/>
            <person name="Clarke C."/>
            <person name="Higgins E.E."/>
            <person name="Huebert T."/>
            <person name="Sharpe A.G."/>
            <person name="Parkin I.A."/>
        </authorList>
    </citation>
    <scope>NUCLEOTIDE SEQUENCE [LARGE SCALE GENOMIC DNA]</scope>
    <source>
        <strain evidence="1">cv. DH55</strain>
    </source>
</reference>
<accession>A0ABM1QHQ9</accession>
<organism evidence="1 2">
    <name type="scientific">Camelina sativa</name>
    <name type="common">False flax</name>
    <name type="synonym">Myagrum sativum</name>
    <dbReference type="NCBI Taxonomy" id="90675"/>
    <lineage>
        <taxon>Eukaryota</taxon>
        <taxon>Viridiplantae</taxon>
        <taxon>Streptophyta</taxon>
        <taxon>Embryophyta</taxon>
        <taxon>Tracheophyta</taxon>
        <taxon>Spermatophyta</taxon>
        <taxon>Magnoliopsida</taxon>
        <taxon>eudicotyledons</taxon>
        <taxon>Gunneridae</taxon>
        <taxon>Pentapetalae</taxon>
        <taxon>rosids</taxon>
        <taxon>malvids</taxon>
        <taxon>Brassicales</taxon>
        <taxon>Brassicaceae</taxon>
        <taxon>Camelineae</taxon>
        <taxon>Camelina</taxon>
    </lineage>
</organism>
<dbReference type="Proteomes" id="UP000694864">
    <property type="component" value="Chromosome 10"/>
</dbReference>
<evidence type="ECO:0000313" key="2">
    <source>
        <dbReference type="RefSeq" id="XP_019086297.1"/>
    </source>
</evidence>
<sequence>MENESEFYVKPKCSRKRRRHFDEYVQDIDEGTVLQGEEGFRDNYFLNIMDQTIVSVETRFEQFESFSCFCREKFFKAEADKELSTIYNVTRQVE</sequence>
<name>A0ABM1QHQ9_CAMSA</name>
<proteinExistence type="predicted"/>